<accession>A0ABW5BUV6</accession>
<evidence type="ECO:0000313" key="3">
    <source>
        <dbReference type="Proteomes" id="UP001597318"/>
    </source>
</evidence>
<reference evidence="3" key="1">
    <citation type="journal article" date="2019" name="Int. J. Syst. Evol. Microbiol.">
        <title>The Global Catalogue of Microorganisms (GCM) 10K type strain sequencing project: providing services to taxonomists for standard genome sequencing and annotation.</title>
        <authorList>
            <consortium name="The Broad Institute Genomics Platform"/>
            <consortium name="The Broad Institute Genome Sequencing Center for Infectious Disease"/>
            <person name="Wu L."/>
            <person name="Ma J."/>
        </authorList>
    </citation>
    <scope>NUCLEOTIDE SEQUENCE [LARGE SCALE GENOMIC DNA]</scope>
    <source>
        <strain evidence="3">CGMCC 1.15474</strain>
    </source>
</reference>
<proteinExistence type="predicted"/>
<dbReference type="RefSeq" id="WP_379051323.1">
    <property type="nucleotide sequence ID" value="NZ_JBHUIK010000002.1"/>
</dbReference>
<feature type="transmembrane region" description="Helical" evidence="1">
    <location>
        <begin position="225"/>
        <end position="246"/>
    </location>
</feature>
<evidence type="ECO:0000313" key="2">
    <source>
        <dbReference type="EMBL" id="MFD2213943.1"/>
    </source>
</evidence>
<feature type="transmembrane region" description="Helical" evidence="1">
    <location>
        <begin position="28"/>
        <end position="47"/>
    </location>
</feature>
<comment type="caution">
    <text evidence="2">The sequence shown here is derived from an EMBL/GenBank/DDBJ whole genome shotgun (WGS) entry which is preliminary data.</text>
</comment>
<evidence type="ECO:0000256" key="1">
    <source>
        <dbReference type="SAM" id="Phobius"/>
    </source>
</evidence>
<sequence length="259" mass="29245">MNVFKQLYTSIYSPKTISTFRFQGIGKTILYVFILSLLSTIPTGYHFSTGLSEGIKGFDQTLQNELPDFIIEDGLLSADTEKPIEIKVDDFIIILDESGAFGVEEIEAKQNAIGILSDRFVFSANGQAQSYEYSLLNMSITKQDLTEITSQFNQLLPIVLTILFVVMYLFGAFVKFIEVTFLALLGLAIKNSLQRKLNFKQVWVMAAYSTTLATVFFFIMDSLQVIVPSGFIINWFVHLIVIYLVLKEVPPIKKKIKEA</sequence>
<dbReference type="Pfam" id="PF06691">
    <property type="entry name" value="DUF1189"/>
    <property type="match status" value="1"/>
</dbReference>
<keyword evidence="1" id="KW-0812">Transmembrane</keyword>
<feature type="transmembrane region" description="Helical" evidence="1">
    <location>
        <begin position="158"/>
        <end position="189"/>
    </location>
</feature>
<keyword evidence="1" id="KW-0472">Membrane</keyword>
<dbReference type="EMBL" id="JBHUIK010000002">
    <property type="protein sequence ID" value="MFD2213943.1"/>
    <property type="molecule type" value="Genomic_DNA"/>
</dbReference>
<organism evidence="2 3">
    <name type="scientific">Metabacillus endolithicus</name>
    <dbReference type="NCBI Taxonomy" id="1535204"/>
    <lineage>
        <taxon>Bacteria</taxon>
        <taxon>Bacillati</taxon>
        <taxon>Bacillota</taxon>
        <taxon>Bacilli</taxon>
        <taxon>Bacillales</taxon>
        <taxon>Bacillaceae</taxon>
        <taxon>Metabacillus</taxon>
    </lineage>
</organism>
<gene>
    <name evidence="2" type="ORF">ACFSKK_09655</name>
</gene>
<dbReference type="InterPro" id="IPR009574">
    <property type="entry name" value="DUF1189"/>
</dbReference>
<keyword evidence="3" id="KW-1185">Reference proteome</keyword>
<name>A0ABW5BUV6_9BACI</name>
<dbReference type="Proteomes" id="UP001597318">
    <property type="component" value="Unassembled WGS sequence"/>
</dbReference>
<keyword evidence="1" id="KW-1133">Transmembrane helix</keyword>
<feature type="transmembrane region" description="Helical" evidence="1">
    <location>
        <begin position="201"/>
        <end position="219"/>
    </location>
</feature>
<protein>
    <submittedName>
        <fullName evidence="2">DUF1189 domain-containing protein</fullName>
    </submittedName>
</protein>